<comment type="subcellular location">
    <subcellularLocation>
        <location evidence="1">Endomembrane system</location>
    </subcellularLocation>
</comment>
<feature type="transmembrane region" description="Helical" evidence="7">
    <location>
        <begin position="12"/>
        <end position="35"/>
    </location>
</feature>
<accession>A0A2M8KU52</accession>
<keyword evidence="4 7" id="KW-1133">Transmembrane helix</keyword>
<dbReference type="GO" id="GO:0004252">
    <property type="term" value="F:serine-type endopeptidase activity"/>
    <property type="evidence" value="ECO:0007669"/>
    <property type="project" value="UniProtKB-UniRule"/>
</dbReference>
<dbReference type="CDD" id="cd06530">
    <property type="entry name" value="S26_SPase_I"/>
    <property type="match status" value="1"/>
</dbReference>
<evidence type="ECO:0000256" key="5">
    <source>
        <dbReference type="ARBA" id="ARBA00023136"/>
    </source>
</evidence>
<dbReference type="InterPro" id="IPR019533">
    <property type="entry name" value="Peptidase_S26"/>
</dbReference>
<dbReference type="PANTHER" id="PTHR10806:SF6">
    <property type="entry name" value="SIGNAL PEPTIDASE COMPLEX CATALYTIC SUBUNIT SEC11"/>
    <property type="match status" value="1"/>
</dbReference>
<dbReference type="NCBIfam" id="TIGR02228">
    <property type="entry name" value="sigpep_I_arch"/>
    <property type="match status" value="1"/>
</dbReference>
<evidence type="ECO:0000256" key="3">
    <source>
        <dbReference type="ARBA" id="ARBA00022692"/>
    </source>
</evidence>
<dbReference type="AlphaFoldDB" id="A0A2M8KU52"/>
<dbReference type="GO" id="GO:0009003">
    <property type="term" value="F:signal peptidase activity"/>
    <property type="evidence" value="ECO:0007669"/>
    <property type="project" value="UniProtKB-EC"/>
</dbReference>
<dbReference type="PANTHER" id="PTHR10806">
    <property type="entry name" value="SIGNAL PEPTIDASE COMPLEX CATALYTIC SUBUNIT SEC11"/>
    <property type="match status" value="1"/>
</dbReference>
<gene>
    <name evidence="9" type="ORF">COU89_03315</name>
</gene>
<dbReference type="SUPFAM" id="SSF51306">
    <property type="entry name" value="LexA/Signal peptidase"/>
    <property type="match status" value="1"/>
</dbReference>
<dbReference type="GO" id="GO:0006465">
    <property type="term" value="P:signal peptide processing"/>
    <property type="evidence" value="ECO:0007669"/>
    <property type="project" value="UniProtKB-UniRule"/>
</dbReference>
<evidence type="ECO:0000256" key="1">
    <source>
        <dbReference type="ARBA" id="ARBA00004308"/>
    </source>
</evidence>
<dbReference type="GO" id="GO:0016020">
    <property type="term" value="C:membrane"/>
    <property type="evidence" value="ECO:0007669"/>
    <property type="project" value="UniProtKB-UniRule"/>
</dbReference>
<feature type="transmembrane region" description="Helical" evidence="7">
    <location>
        <begin position="136"/>
        <end position="160"/>
    </location>
</feature>
<evidence type="ECO:0000256" key="6">
    <source>
        <dbReference type="NCBIfam" id="TIGR02228"/>
    </source>
</evidence>
<reference evidence="10" key="1">
    <citation type="submission" date="2017-09" db="EMBL/GenBank/DDBJ databases">
        <title>Depth-based differentiation of microbial function through sediment-hosted aquifers and enrichment of novel symbionts in the deep terrestrial subsurface.</title>
        <authorList>
            <person name="Probst A.J."/>
            <person name="Ladd B."/>
            <person name="Jarett J.K."/>
            <person name="Geller-Mcgrath D.E."/>
            <person name="Sieber C.M.K."/>
            <person name="Emerson J.B."/>
            <person name="Anantharaman K."/>
            <person name="Thomas B.C."/>
            <person name="Malmstrom R."/>
            <person name="Stieglmeier M."/>
            <person name="Klingl A."/>
            <person name="Woyke T."/>
            <person name="Ryan C.M."/>
            <person name="Banfield J.F."/>
        </authorList>
    </citation>
    <scope>NUCLEOTIDE SEQUENCE [LARGE SCALE GENOMIC DNA]</scope>
</reference>
<sequence length="169" mass="19068">MTRLNKSNHVVLLAFDTLSWIVLIIVLGVVGITILTNHSLFGGYRSFVVQSGSMEPAIMTGDIIIIHPQGRYQKRDVITFMYENRTVTHRIQTVIEKDESLSYVTKGDANRIEDEGVPFHSNVYGKVLLVVPKVGYLVHFVQSPLGFIVFIIAPIMLFVLDRLIQFIHG</sequence>
<keyword evidence="5 7" id="KW-0472">Membrane</keyword>
<comment type="caution">
    <text evidence="9">The sequence shown here is derived from an EMBL/GenBank/DDBJ whole genome shotgun (WGS) entry which is preliminary data.</text>
</comment>
<evidence type="ECO:0000256" key="2">
    <source>
        <dbReference type="ARBA" id="ARBA00022670"/>
    </source>
</evidence>
<dbReference type="PRINTS" id="PR00728">
    <property type="entry name" value="SIGNALPTASE"/>
</dbReference>
<evidence type="ECO:0000256" key="4">
    <source>
        <dbReference type="ARBA" id="ARBA00022989"/>
    </source>
</evidence>
<keyword evidence="2" id="KW-0645">Protease</keyword>
<name>A0A2M8KU52_9BACT</name>
<dbReference type="GO" id="GO:0012505">
    <property type="term" value="C:endomembrane system"/>
    <property type="evidence" value="ECO:0007669"/>
    <property type="project" value="UniProtKB-SubCell"/>
</dbReference>
<keyword evidence="3 7" id="KW-0812">Transmembrane</keyword>
<feature type="domain" description="Peptidase S24/S26A/S26B/S26C" evidence="8">
    <location>
        <begin position="48"/>
        <end position="93"/>
    </location>
</feature>
<dbReference type="EC" id="3.4.21.89" evidence="6"/>
<dbReference type="InterPro" id="IPR001733">
    <property type="entry name" value="Peptidase_S26B"/>
</dbReference>
<dbReference type="InterPro" id="IPR036286">
    <property type="entry name" value="LexA/Signal_pep-like_sf"/>
</dbReference>
<protein>
    <recommendedName>
        <fullName evidence="6">Signal peptidase I</fullName>
        <ecNumber evidence="6">3.4.21.89</ecNumber>
    </recommendedName>
</protein>
<evidence type="ECO:0000256" key="7">
    <source>
        <dbReference type="SAM" id="Phobius"/>
    </source>
</evidence>
<evidence type="ECO:0000313" key="10">
    <source>
        <dbReference type="Proteomes" id="UP000231569"/>
    </source>
</evidence>
<organism evidence="9 10">
    <name type="scientific">Candidatus Roizmanbacteria bacterium CG10_big_fil_rev_8_21_14_0_10_45_7</name>
    <dbReference type="NCBI Taxonomy" id="1974854"/>
    <lineage>
        <taxon>Bacteria</taxon>
        <taxon>Candidatus Roizmaniibacteriota</taxon>
    </lineage>
</organism>
<keyword evidence="2" id="KW-0378">Hydrolase</keyword>
<dbReference type="InterPro" id="IPR015927">
    <property type="entry name" value="Peptidase_S24_S26A/B/C"/>
</dbReference>
<dbReference type="Proteomes" id="UP000231569">
    <property type="component" value="Unassembled WGS sequence"/>
</dbReference>
<evidence type="ECO:0000313" key="9">
    <source>
        <dbReference type="EMBL" id="PJE63429.1"/>
    </source>
</evidence>
<evidence type="ECO:0000259" key="8">
    <source>
        <dbReference type="Pfam" id="PF00717"/>
    </source>
</evidence>
<dbReference type="EMBL" id="PFEE01000069">
    <property type="protein sequence ID" value="PJE63429.1"/>
    <property type="molecule type" value="Genomic_DNA"/>
</dbReference>
<dbReference type="Pfam" id="PF00717">
    <property type="entry name" value="Peptidase_S24"/>
    <property type="match status" value="1"/>
</dbReference>
<proteinExistence type="predicted"/>